<keyword evidence="3" id="KW-1185">Reference proteome</keyword>
<sequence length="125" mass="13745">MAESNSTSDDGWKTPEETDTEIDFTKSPPTNEELGWKPSDEVFETNPGALDLSLEKVNEGVVSKVCKMRTPPGWVEAPSRPAVFKKSCTGRGPPRFRQLQGCLCEAPGEPCVHQNRYHHCPAVCG</sequence>
<protein>
    <submittedName>
        <fullName evidence="2">Uncharacterized protein</fullName>
    </submittedName>
</protein>
<evidence type="ECO:0000313" key="3">
    <source>
        <dbReference type="Proteomes" id="UP000606974"/>
    </source>
</evidence>
<name>A0A8H7AR97_9EURO</name>
<evidence type="ECO:0000256" key="1">
    <source>
        <dbReference type="SAM" id="MobiDB-lite"/>
    </source>
</evidence>
<reference evidence="2" key="1">
    <citation type="submission" date="2020-02" db="EMBL/GenBank/DDBJ databases">
        <authorList>
            <person name="Palmer J.M."/>
        </authorList>
    </citation>
    <scope>NUCLEOTIDE SEQUENCE</scope>
    <source>
        <strain evidence="2">EPUS1.4</strain>
        <tissue evidence="2">Thallus</tissue>
    </source>
</reference>
<comment type="caution">
    <text evidence="2">The sequence shown here is derived from an EMBL/GenBank/DDBJ whole genome shotgun (WGS) entry which is preliminary data.</text>
</comment>
<proteinExistence type="predicted"/>
<dbReference type="AlphaFoldDB" id="A0A8H7AR97"/>
<dbReference type="Proteomes" id="UP000606974">
    <property type="component" value="Unassembled WGS sequence"/>
</dbReference>
<feature type="region of interest" description="Disordered" evidence="1">
    <location>
        <begin position="1"/>
        <end position="40"/>
    </location>
</feature>
<gene>
    <name evidence="2" type="ORF">GJ744_011997</name>
</gene>
<organism evidence="2 3">
    <name type="scientific">Endocarpon pusillum</name>
    <dbReference type="NCBI Taxonomy" id="364733"/>
    <lineage>
        <taxon>Eukaryota</taxon>
        <taxon>Fungi</taxon>
        <taxon>Dikarya</taxon>
        <taxon>Ascomycota</taxon>
        <taxon>Pezizomycotina</taxon>
        <taxon>Eurotiomycetes</taxon>
        <taxon>Chaetothyriomycetidae</taxon>
        <taxon>Verrucariales</taxon>
        <taxon>Verrucariaceae</taxon>
        <taxon>Endocarpon</taxon>
    </lineage>
</organism>
<accession>A0A8H7AR97</accession>
<dbReference type="EMBL" id="JAACFV010000009">
    <property type="protein sequence ID" value="KAF7512894.1"/>
    <property type="molecule type" value="Genomic_DNA"/>
</dbReference>
<evidence type="ECO:0000313" key="2">
    <source>
        <dbReference type="EMBL" id="KAF7512894.1"/>
    </source>
</evidence>